<dbReference type="AlphaFoldDB" id="A0A1N7L3L0"/>
<proteinExistence type="predicted"/>
<dbReference type="Pfam" id="PF20339">
    <property type="entry name" value="DUF6634"/>
    <property type="match status" value="1"/>
</dbReference>
<organism evidence="1 2">
    <name type="scientific">Gemmobacter megaterium</name>
    <dbReference type="NCBI Taxonomy" id="1086013"/>
    <lineage>
        <taxon>Bacteria</taxon>
        <taxon>Pseudomonadati</taxon>
        <taxon>Pseudomonadota</taxon>
        <taxon>Alphaproteobacteria</taxon>
        <taxon>Rhodobacterales</taxon>
        <taxon>Paracoccaceae</taxon>
        <taxon>Gemmobacter</taxon>
    </lineage>
</organism>
<evidence type="ECO:0000313" key="1">
    <source>
        <dbReference type="EMBL" id="SIS68394.1"/>
    </source>
</evidence>
<sequence>MNRLLEAAHAAQSLPGLETLKEAPVLRDWLAAIDPAGVPCLAGTVKGHPRLQDGKRIYTSVLVALDAEGIWARSRSRWYRLDTEWNSEIVPDEVTQRGYTWLRRDDAVNLATVMRLAVLNRHGRQLDA</sequence>
<gene>
    <name evidence="1" type="ORF">SAMN05421774_101883</name>
</gene>
<name>A0A1N7L3L0_9RHOB</name>
<keyword evidence="2" id="KW-1185">Reference proteome</keyword>
<dbReference type="STRING" id="1086013.SAMN05421774_101883"/>
<accession>A0A1N7L3L0</accession>
<dbReference type="Proteomes" id="UP000186141">
    <property type="component" value="Unassembled WGS sequence"/>
</dbReference>
<reference evidence="1 2" key="1">
    <citation type="submission" date="2017-01" db="EMBL/GenBank/DDBJ databases">
        <authorList>
            <person name="Mah S.A."/>
            <person name="Swanson W.J."/>
            <person name="Moy G.W."/>
            <person name="Vacquier V.D."/>
        </authorList>
    </citation>
    <scope>NUCLEOTIDE SEQUENCE [LARGE SCALE GENOMIC DNA]</scope>
    <source>
        <strain evidence="1 2">DSM 26375</strain>
    </source>
</reference>
<protein>
    <submittedName>
        <fullName evidence="1">Uncharacterized protein</fullName>
    </submittedName>
</protein>
<dbReference type="InterPro" id="IPR046574">
    <property type="entry name" value="DUF6634"/>
</dbReference>
<dbReference type="OrthoDB" id="7870532at2"/>
<dbReference type="RefSeq" id="WP_076529021.1">
    <property type="nucleotide sequence ID" value="NZ_BMEH01000001.1"/>
</dbReference>
<dbReference type="EMBL" id="FTOT01000001">
    <property type="protein sequence ID" value="SIS68394.1"/>
    <property type="molecule type" value="Genomic_DNA"/>
</dbReference>
<evidence type="ECO:0000313" key="2">
    <source>
        <dbReference type="Proteomes" id="UP000186141"/>
    </source>
</evidence>